<keyword evidence="2" id="KW-1133">Transmembrane helix</keyword>
<dbReference type="PANTHER" id="PTHR48436:SF1">
    <property type="entry name" value="2, PUTATIVE-RELATED"/>
    <property type="match status" value="1"/>
</dbReference>
<dbReference type="AlphaFoldDB" id="B9RKP6"/>
<dbReference type="STRING" id="3988.B9RKP6"/>
<protein>
    <submittedName>
        <fullName evidence="3">Uncharacterized protein</fullName>
    </submittedName>
</protein>
<feature type="region of interest" description="Disordered" evidence="1">
    <location>
        <begin position="1"/>
        <end position="101"/>
    </location>
</feature>
<accession>B9RKP6</accession>
<gene>
    <name evidence="3" type="ORF">RCOM_1052530</name>
</gene>
<keyword evidence="4" id="KW-1185">Reference proteome</keyword>
<keyword evidence="2" id="KW-0472">Membrane</keyword>
<dbReference type="InParanoid" id="B9RKP6"/>
<dbReference type="KEGG" id="rcu:8268356"/>
<evidence type="ECO:0000313" key="3">
    <source>
        <dbReference type="EMBL" id="EEF48244.1"/>
    </source>
</evidence>
<dbReference type="InterPro" id="IPR055276">
    <property type="entry name" value="NHL41-like"/>
</dbReference>
<organism evidence="3 4">
    <name type="scientific">Ricinus communis</name>
    <name type="common">Castor bean</name>
    <dbReference type="NCBI Taxonomy" id="3988"/>
    <lineage>
        <taxon>Eukaryota</taxon>
        <taxon>Viridiplantae</taxon>
        <taxon>Streptophyta</taxon>
        <taxon>Embryophyta</taxon>
        <taxon>Tracheophyta</taxon>
        <taxon>Spermatophyta</taxon>
        <taxon>Magnoliopsida</taxon>
        <taxon>eudicotyledons</taxon>
        <taxon>Gunneridae</taxon>
        <taxon>Pentapetalae</taxon>
        <taxon>rosids</taxon>
        <taxon>fabids</taxon>
        <taxon>Malpighiales</taxon>
        <taxon>Euphorbiaceae</taxon>
        <taxon>Acalyphoideae</taxon>
        <taxon>Acalypheae</taxon>
        <taxon>Ricinus</taxon>
    </lineage>
</organism>
<feature type="compositionally biased region" description="Polar residues" evidence="1">
    <location>
        <begin position="54"/>
        <end position="65"/>
    </location>
</feature>
<evidence type="ECO:0000256" key="2">
    <source>
        <dbReference type="SAM" id="Phobius"/>
    </source>
</evidence>
<proteinExistence type="predicted"/>
<keyword evidence="2" id="KW-0812">Transmembrane</keyword>
<evidence type="ECO:0000256" key="1">
    <source>
        <dbReference type="SAM" id="MobiDB-lite"/>
    </source>
</evidence>
<evidence type="ECO:0000313" key="4">
    <source>
        <dbReference type="Proteomes" id="UP000008311"/>
    </source>
</evidence>
<dbReference type="OrthoDB" id="834107at2759"/>
<name>B9RKP6_RICCO</name>
<sequence>MKHMIPFKPFKPDPDDATSLTPISLRSPKPSAYYVQSPSSHHSHDEDKSSSTHATTSPAVTSPTDSPSHSSYSRHSRSSSSSRLSGPYATTAAGRRGGRYKRNDNEFNVIEEEELFYYVNHNNTNRRVLIGALGFVFVFSVFCLIIWGASRPFKPQINVQSLSVHNFYFGQGSDMTGVPTKMLTVNCSVNISVYNPATFFGIHVTFMPVHLMYYEIIVATGELKKYYQPRKSRRSVHVNVEGVKVPLYGAGVRLAVSDNNRQVPFTLAFDVRSRGYVVGRMVKSRHARHVSCSLAIDSRTDRPIKFNNDSCAYQ</sequence>
<dbReference type="Proteomes" id="UP000008311">
    <property type="component" value="Unassembled WGS sequence"/>
</dbReference>
<dbReference type="EMBL" id="EQ973784">
    <property type="protein sequence ID" value="EEF48244.1"/>
    <property type="molecule type" value="Genomic_DNA"/>
</dbReference>
<feature type="transmembrane region" description="Helical" evidence="2">
    <location>
        <begin position="128"/>
        <end position="149"/>
    </location>
</feature>
<dbReference type="eggNOG" id="ENOG502QQCW">
    <property type="taxonomic scope" value="Eukaryota"/>
</dbReference>
<reference evidence="4" key="1">
    <citation type="journal article" date="2010" name="Nat. Biotechnol.">
        <title>Draft genome sequence of the oilseed species Ricinus communis.</title>
        <authorList>
            <person name="Chan A.P."/>
            <person name="Crabtree J."/>
            <person name="Zhao Q."/>
            <person name="Lorenzi H."/>
            <person name="Orvis J."/>
            <person name="Puiu D."/>
            <person name="Melake-Berhan A."/>
            <person name="Jones K.M."/>
            <person name="Redman J."/>
            <person name="Chen G."/>
            <person name="Cahoon E.B."/>
            <person name="Gedil M."/>
            <person name="Stanke M."/>
            <person name="Haas B.J."/>
            <person name="Wortman J.R."/>
            <person name="Fraser-Liggett C.M."/>
            <person name="Ravel J."/>
            <person name="Rabinowicz P.D."/>
        </authorList>
    </citation>
    <scope>NUCLEOTIDE SEQUENCE [LARGE SCALE GENOMIC DNA]</scope>
    <source>
        <strain evidence="4">cv. Hale</strain>
    </source>
</reference>
<dbReference type="PANTHER" id="PTHR48436">
    <property type="entry name" value="2, PUTATIVE-RELATED"/>
    <property type="match status" value="1"/>
</dbReference>